<keyword evidence="3" id="KW-1185">Reference proteome</keyword>
<dbReference type="CDD" id="cd04301">
    <property type="entry name" value="NAT_SF"/>
    <property type="match status" value="1"/>
</dbReference>
<dbReference type="InterPro" id="IPR016181">
    <property type="entry name" value="Acyl_CoA_acyltransferase"/>
</dbReference>
<gene>
    <name evidence="2" type="ORF">ACFOZ4_25810</name>
</gene>
<reference evidence="3" key="1">
    <citation type="journal article" date="2019" name="Int. J. Syst. Evol. Microbiol.">
        <title>The Global Catalogue of Microorganisms (GCM) 10K type strain sequencing project: providing services to taxonomists for standard genome sequencing and annotation.</title>
        <authorList>
            <consortium name="The Broad Institute Genomics Platform"/>
            <consortium name="The Broad Institute Genome Sequencing Center for Infectious Disease"/>
            <person name="Wu L."/>
            <person name="Ma J."/>
        </authorList>
    </citation>
    <scope>NUCLEOTIDE SEQUENCE [LARGE SCALE GENOMIC DNA]</scope>
    <source>
        <strain evidence="3">CGMCC 4.7289</strain>
    </source>
</reference>
<dbReference type="Pfam" id="PF14542">
    <property type="entry name" value="Acetyltransf_CG"/>
    <property type="match status" value="1"/>
</dbReference>
<evidence type="ECO:0000313" key="2">
    <source>
        <dbReference type="EMBL" id="MFC4134041.1"/>
    </source>
</evidence>
<dbReference type="PANTHER" id="PTHR31435">
    <property type="entry name" value="PROTEIN NATD1"/>
    <property type="match status" value="1"/>
</dbReference>
<dbReference type="RefSeq" id="WP_253761766.1">
    <property type="nucleotide sequence ID" value="NZ_JAMZDZ010000001.1"/>
</dbReference>
<keyword evidence="2" id="KW-0808">Transferase</keyword>
<dbReference type="Gene3D" id="3.40.630.30">
    <property type="match status" value="1"/>
</dbReference>
<dbReference type="SUPFAM" id="SSF55729">
    <property type="entry name" value="Acyl-CoA N-acyltransferases (Nat)"/>
    <property type="match status" value="1"/>
</dbReference>
<name>A0ABV8LSR1_9ACTN</name>
<accession>A0ABV8LSR1</accession>
<dbReference type="InterPro" id="IPR045057">
    <property type="entry name" value="Gcn5-rel_NAT"/>
</dbReference>
<dbReference type="PROSITE" id="PS51729">
    <property type="entry name" value="GNAT_YJDJ"/>
    <property type="match status" value="1"/>
</dbReference>
<keyword evidence="2" id="KW-0012">Acyltransferase</keyword>
<comment type="caution">
    <text evidence="2">The sequence shown here is derived from an EMBL/GenBank/DDBJ whole genome shotgun (WGS) entry which is preliminary data.</text>
</comment>
<dbReference type="InterPro" id="IPR031165">
    <property type="entry name" value="GNAT_YJDJ"/>
</dbReference>
<dbReference type="EMBL" id="JBHSAY010000015">
    <property type="protein sequence ID" value="MFC4134041.1"/>
    <property type="molecule type" value="Genomic_DNA"/>
</dbReference>
<evidence type="ECO:0000259" key="1">
    <source>
        <dbReference type="PROSITE" id="PS51729"/>
    </source>
</evidence>
<dbReference type="EC" id="2.3.1.-" evidence="2"/>
<dbReference type="Proteomes" id="UP001595816">
    <property type="component" value="Unassembled WGS sequence"/>
</dbReference>
<organism evidence="2 3">
    <name type="scientific">Hamadaea flava</name>
    <dbReference type="NCBI Taxonomy" id="1742688"/>
    <lineage>
        <taxon>Bacteria</taxon>
        <taxon>Bacillati</taxon>
        <taxon>Actinomycetota</taxon>
        <taxon>Actinomycetes</taxon>
        <taxon>Micromonosporales</taxon>
        <taxon>Micromonosporaceae</taxon>
        <taxon>Hamadaea</taxon>
    </lineage>
</organism>
<evidence type="ECO:0000313" key="3">
    <source>
        <dbReference type="Proteomes" id="UP001595816"/>
    </source>
</evidence>
<sequence length="105" mass="11487">MIVNDVPELARFEGRLEGRPEDPAGAGDLAGYLEYHRFDGVWALNHAFTFPAYRGRGVAAEITRAALDAAREAGAQVRPICPFVADYLDTHPEYADLAAPEKAEQ</sequence>
<proteinExistence type="predicted"/>
<dbReference type="GO" id="GO:0016746">
    <property type="term" value="F:acyltransferase activity"/>
    <property type="evidence" value="ECO:0007669"/>
    <property type="project" value="UniProtKB-KW"/>
</dbReference>
<dbReference type="PANTHER" id="PTHR31435:SF9">
    <property type="entry name" value="PROTEIN NATD1"/>
    <property type="match status" value="1"/>
</dbReference>
<feature type="domain" description="N-acetyltransferase" evidence="1">
    <location>
        <begin position="4"/>
        <end position="99"/>
    </location>
</feature>
<protein>
    <submittedName>
        <fullName evidence="2">GNAT family N-acetyltransferase</fullName>
        <ecNumber evidence="2">2.3.1.-</ecNumber>
    </submittedName>
</protein>